<reference evidence="2 3" key="1">
    <citation type="submission" date="2016-05" db="EMBL/GenBank/DDBJ databases">
        <title>Microbial solvent formation.</title>
        <authorList>
            <person name="Poehlein A."/>
            <person name="Montoya Solano J.D."/>
            <person name="Flitsch S."/>
            <person name="Krabben P."/>
            <person name="Duerre P."/>
            <person name="Daniel R."/>
        </authorList>
    </citation>
    <scope>NUCLEOTIDE SEQUENCE [LARGE SCALE GENOMIC DNA]</scope>
    <source>
        <strain evidence="2 3">L1-8</strain>
    </source>
</reference>
<accession>A0A1S8NJB8</accession>
<dbReference type="RefSeq" id="WP_077864222.1">
    <property type="nucleotide sequence ID" value="NZ_LZYZ01000001.1"/>
</dbReference>
<evidence type="ECO:0000313" key="2">
    <source>
        <dbReference type="EMBL" id="OOM16518.1"/>
    </source>
</evidence>
<gene>
    <name evidence="2" type="ORF">CLOSAC_07890</name>
</gene>
<protein>
    <submittedName>
        <fullName evidence="2">Uncharacterized protein</fullName>
    </submittedName>
</protein>
<sequence length="461" mass="54669">MDKNASGKIKYYGKILKRYQNVVDFYTSSQKLLKNMPKDLSYEDSVIYQTSLFVTAPVLTSYILYILKDAQKRGMQKLYFLSRDGYVMYKIAKVICEKYNIEIECKYIYVSRLVLRAPLYLIDEKEAMERFCECGAQISAKVVLERAGIKNEVQNKILNDLNMKFKEKSLNKVELKELGQILKENELFVKEARDYAQKQYENIYDYFIQEGLNEDKTYAIVDTGWMGSMQRHINQILSYSGIDITMHGYYFGMFEKGKKEDGEYNCFYFSKEYKGYRRVLFNNNLFECMCSANHGMTIGYYRNDHGTIMPIFNEYKAKWNVSLQLKTVEHFAEIFVNSNKWINISAKQLSTLVEKLLIRFMIFPSFDEAFVYGHIPFCDDSTESYMINLADMLTKDELWKYSIFYKIYKKIFLKNEEEKFHESFWINGTIQLVDVPYKRLINLNCILSEYIHYLILKNKSN</sequence>
<organism evidence="2 3">
    <name type="scientific">Clostridium saccharobutylicum</name>
    <dbReference type="NCBI Taxonomy" id="169679"/>
    <lineage>
        <taxon>Bacteria</taxon>
        <taxon>Bacillati</taxon>
        <taxon>Bacillota</taxon>
        <taxon>Clostridia</taxon>
        <taxon>Eubacteriales</taxon>
        <taxon>Clostridiaceae</taxon>
        <taxon>Clostridium</taxon>
    </lineage>
</organism>
<comment type="caution">
    <text evidence="2">The sequence shown here is derived from an EMBL/GenBank/DDBJ whole genome shotgun (WGS) entry which is preliminary data.</text>
</comment>
<evidence type="ECO:0000313" key="3">
    <source>
        <dbReference type="Proteomes" id="UP000191154"/>
    </source>
</evidence>
<dbReference type="AlphaFoldDB" id="A0A1S8NJB8"/>
<dbReference type="EMBL" id="LZYZ01000001">
    <property type="protein sequence ID" value="OOM16518.1"/>
    <property type="molecule type" value="Genomic_DNA"/>
</dbReference>
<name>A0A1S8NJB8_CLOSA</name>
<keyword evidence="1" id="KW-1133">Transmembrane helix</keyword>
<evidence type="ECO:0000256" key="1">
    <source>
        <dbReference type="SAM" id="Phobius"/>
    </source>
</evidence>
<dbReference type="Proteomes" id="UP000191154">
    <property type="component" value="Unassembled WGS sequence"/>
</dbReference>
<proteinExistence type="predicted"/>
<feature type="transmembrane region" description="Helical" evidence="1">
    <location>
        <begin position="46"/>
        <end position="67"/>
    </location>
</feature>
<keyword evidence="1" id="KW-0812">Transmembrane</keyword>
<keyword evidence="1" id="KW-0472">Membrane</keyword>